<dbReference type="WBParaSite" id="PDA_v2.g30215.t1">
    <property type="protein sequence ID" value="PDA_v2.g30215.t1"/>
    <property type="gene ID" value="PDA_v2.g30215"/>
</dbReference>
<reference evidence="2" key="1">
    <citation type="submission" date="2022-11" db="UniProtKB">
        <authorList>
            <consortium name="WormBaseParasite"/>
        </authorList>
    </citation>
    <scope>IDENTIFICATION</scope>
</reference>
<evidence type="ECO:0000313" key="1">
    <source>
        <dbReference type="Proteomes" id="UP000887578"/>
    </source>
</evidence>
<proteinExistence type="predicted"/>
<name>A0A914QFP0_9BILA</name>
<organism evidence="1 2">
    <name type="scientific">Panagrolaimus davidi</name>
    <dbReference type="NCBI Taxonomy" id="227884"/>
    <lineage>
        <taxon>Eukaryota</taxon>
        <taxon>Metazoa</taxon>
        <taxon>Ecdysozoa</taxon>
        <taxon>Nematoda</taxon>
        <taxon>Chromadorea</taxon>
        <taxon>Rhabditida</taxon>
        <taxon>Tylenchina</taxon>
        <taxon>Panagrolaimomorpha</taxon>
        <taxon>Panagrolaimoidea</taxon>
        <taxon>Panagrolaimidae</taxon>
        <taxon>Panagrolaimus</taxon>
    </lineage>
</organism>
<keyword evidence="1" id="KW-1185">Reference proteome</keyword>
<dbReference type="Proteomes" id="UP000887578">
    <property type="component" value="Unplaced"/>
</dbReference>
<dbReference type="AlphaFoldDB" id="A0A914QFP0"/>
<accession>A0A914QFP0</accession>
<evidence type="ECO:0000313" key="2">
    <source>
        <dbReference type="WBParaSite" id="PDA_v2.g30215.t1"/>
    </source>
</evidence>
<protein>
    <submittedName>
        <fullName evidence="2">Uncharacterized protein</fullName>
    </submittedName>
</protein>
<sequence length="169" mass="19162">MKKLGGDPGGALDVVEKGYTSNSNGIDNFDRRYFNLNLNENYKCSNISSLVQSNSKSKKHDKTFVSTDNFEKRKNLQSKIVGKYGAAEEKVNNRWKKESSSPSSSTLSLHIAAYENSVESFTNALDKNKGFKKKGLVEKWKNVKQIFTESLQSLIQVINNHRPFDIYKI</sequence>